<accession>A0A941IV08</accession>
<dbReference type="Proteomes" id="UP000679220">
    <property type="component" value="Unassembled WGS sequence"/>
</dbReference>
<dbReference type="AlphaFoldDB" id="A0A941IV08"/>
<evidence type="ECO:0000313" key="1">
    <source>
        <dbReference type="EMBL" id="MBR8534435.1"/>
    </source>
</evidence>
<proteinExistence type="predicted"/>
<gene>
    <name evidence="1" type="ORF">KDU71_02600</name>
</gene>
<comment type="caution">
    <text evidence="1">The sequence shown here is derived from an EMBL/GenBank/DDBJ whole genome shotgun (WGS) entry which is preliminary data.</text>
</comment>
<reference evidence="1" key="2">
    <citation type="submission" date="2021-04" db="EMBL/GenBank/DDBJ databases">
        <authorList>
            <person name="Zhang T."/>
            <person name="Zhang Y."/>
            <person name="Lu D."/>
            <person name="Zuo D."/>
            <person name="Du Z."/>
        </authorList>
    </citation>
    <scope>NUCLEOTIDE SEQUENCE</scope>
    <source>
        <strain evidence="1">JR1</strain>
    </source>
</reference>
<organism evidence="1 2">
    <name type="scientific">Carboxylicivirga sediminis</name>
    <dbReference type="NCBI Taxonomy" id="2006564"/>
    <lineage>
        <taxon>Bacteria</taxon>
        <taxon>Pseudomonadati</taxon>
        <taxon>Bacteroidota</taxon>
        <taxon>Bacteroidia</taxon>
        <taxon>Marinilabiliales</taxon>
        <taxon>Marinilabiliaceae</taxon>
        <taxon>Carboxylicivirga</taxon>
    </lineage>
</organism>
<name>A0A941IV08_9BACT</name>
<sequence length="50" mass="5561">MKKAILISMVGACFITGLGLTKPSTGIAPLPLRIEVPKPHRQRMNKRYIN</sequence>
<reference evidence="1" key="1">
    <citation type="journal article" date="2018" name="Int. J. Syst. Evol. Microbiol.">
        <title>Carboxylicivirga sediminis sp. nov., isolated from coastal sediment.</title>
        <authorList>
            <person name="Wang F.Q."/>
            <person name="Ren L.H."/>
            <person name="Zou R.J."/>
            <person name="Sun Y.Z."/>
            <person name="Liu X.J."/>
            <person name="Jiang F."/>
            <person name="Liu L.J."/>
        </authorList>
    </citation>
    <scope>NUCLEOTIDE SEQUENCE</scope>
    <source>
        <strain evidence="1">JR1</strain>
    </source>
</reference>
<evidence type="ECO:0000313" key="2">
    <source>
        <dbReference type="Proteomes" id="UP000679220"/>
    </source>
</evidence>
<protein>
    <submittedName>
        <fullName evidence="1">Uncharacterized protein</fullName>
    </submittedName>
</protein>
<keyword evidence="2" id="KW-1185">Reference proteome</keyword>
<dbReference type="EMBL" id="JAGTAR010000002">
    <property type="protein sequence ID" value="MBR8534435.1"/>
    <property type="molecule type" value="Genomic_DNA"/>
</dbReference>